<keyword evidence="13" id="KW-1185">Reference proteome</keyword>
<dbReference type="PANTHER" id="PTHR13301">
    <property type="entry name" value="X-BOX TRANSCRIPTION FACTOR-RELATED"/>
    <property type="match status" value="1"/>
</dbReference>
<dbReference type="Proteomes" id="UP000729402">
    <property type="component" value="Unassembled WGS sequence"/>
</dbReference>
<gene>
    <name evidence="12" type="ORF">GUJ93_ZPchr0004g39552</name>
</gene>
<feature type="transmembrane region" description="Helical" evidence="11">
    <location>
        <begin position="579"/>
        <end position="599"/>
    </location>
</feature>
<comment type="caution">
    <text evidence="12">The sequence shown here is derived from an EMBL/GenBank/DDBJ whole genome shotgun (WGS) entry which is preliminary data.</text>
</comment>
<evidence type="ECO:0000256" key="5">
    <source>
        <dbReference type="ARBA" id="ARBA00022989"/>
    </source>
</evidence>
<dbReference type="OrthoDB" id="72851at2759"/>
<evidence type="ECO:0000256" key="6">
    <source>
        <dbReference type="ARBA" id="ARBA00023136"/>
    </source>
</evidence>
<feature type="transmembrane region" description="Helical" evidence="11">
    <location>
        <begin position="521"/>
        <end position="546"/>
    </location>
</feature>
<evidence type="ECO:0000256" key="11">
    <source>
        <dbReference type="SAM" id="Phobius"/>
    </source>
</evidence>
<feature type="transmembrane region" description="Helical" evidence="11">
    <location>
        <begin position="443"/>
        <end position="464"/>
    </location>
</feature>
<evidence type="ECO:0000256" key="2">
    <source>
        <dbReference type="ARBA" id="ARBA00022676"/>
    </source>
</evidence>
<evidence type="ECO:0000256" key="7">
    <source>
        <dbReference type="ARBA" id="ARBA00023316"/>
    </source>
</evidence>
<sequence>MNAKWSPVRFNTYPENLAERIDELPAVDMFVTTADPVLEPPLVTVNTVLSLLAVDYPAAGDKLACYVSDDGCSPVTFYALREATGFRPHFGSANHKFLEDWTIMKSAYEKLVRRIEDADARSLLHHGGREFAEFLDIEHMNHPAIIKILWDNSKSRIGEELFPRLIYVSREKSPGYHHHYKAGAMNVLVRVSAVMTNAPIMVNVDCDMFVNNPKAFTHAMCLLLGFDDEMHSGFVQAPQRFYGGLNDNPFGNRIVPFKKFGVGIAGLQGCFYGGTGCFHRRKVIYGMAPDSIGTGRGVTTTGSQSYKELQNRYGTSKELIESAWNTISGNQSAKPVANSGTEVAKEVAACNYEDGTRWGQEVGWVYGSVAEDMLTGMRIHAAGWRSALMDTEPSAFLCCLPIGGPASLTQFKRWGTGLFEIIVSKNNPILAAMFRCLQFRQCLAYLMVCLWPVKALFEICYALLGPYCLLTNRSFLPKASEDGFSIPIALFSTHITYGFMEFMEYGLSARAWWNSYRMRRIATASAGLLAFFIVPLSTLGLSKIVFEVTRKDESTSDDDGGSTSNKADLGRFTFDDSPVFIPVTALGMLSIVAIAVGSWRQVSGSTKGGATGGGPGIGEFMSCAWLLLCLFPFVRGLVGKGSYGIPWGVKLKAGLLVAMFLHFSGRN</sequence>
<dbReference type="GO" id="GO:0030244">
    <property type="term" value="P:cellulose biosynthetic process"/>
    <property type="evidence" value="ECO:0007669"/>
    <property type="project" value="InterPro"/>
</dbReference>
<comment type="subcellular location">
    <subcellularLocation>
        <location evidence="1">Endomembrane system</location>
    </subcellularLocation>
</comment>
<evidence type="ECO:0000313" key="12">
    <source>
        <dbReference type="EMBL" id="KAG8064490.1"/>
    </source>
</evidence>
<accession>A0A8J5RYE8</accession>
<keyword evidence="7" id="KW-0961">Cell wall biogenesis/degradation</keyword>
<feature type="binding site" evidence="9">
    <location>
        <position position="39"/>
    </location>
    <ligand>
        <name>UDP-alpha-D-glucose</name>
        <dbReference type="ChEBI" id="CHEBI:58885"/>
    </ligand>
</feature>
<feature type="binding site" evidence="9">
    <location>
        <position position="70"/>
    </location>
    <ligand>
        <name>UDP-alpha-D-glucose</name>
        <dbReference type="ChEBI" id="CHEBI:58885"/>
    </ligand>
</feature>
<dbReference type="EMBL" id="JAAALK010000285">
    <property type="protein sequence ID" value="KAG8064490.1"/>
    <property type="molecule type" value="Genomic_DNA"/>
</dbReference>
<dbReference type="Pfam" id="PF03552">
    <property type="entry name" value="Cellulose_synt"/>
    <property type="match status" value="3"/>
</dbReference>
<feature type="transmembrane region" description="Helical" evidence="11">
    <location>
        <begin position="644"/>
        <end position="663"/>
    </location>
</feature>
<feature type="binding site" evidence="10">
    <location>
        <position position="181"/>
    </location>
    <ligand>
        <name>Mn(2+)</name>
        <dbReference type="ChEBI" id="CHEBI:29035"/>
    </ligand>
</feature>
<dbReference type="GO" id="GO:0071555">
    <property type="term" value="P:cell wall organization"/>
    <property type="evidence" value="ECO:0007669"/>
    <property type="project" value="UniProtKB-KW"/>
</dbReference>
<protein>
    <recommendedName>
        <fullName evidence="14">Cellulose synthase-like protein H1</fullName>
    </recommendedName>
</protein>
<evidence type="ECO:0000313" key="13">
    <source>
        <dbReference type="Proteomes" id="UP000729402"/>
    </source>
</evidence>
<keyword evidence="6 11" id="KW-0472">Membrane</keyword>
<evidence type="ECO:0000256" key="10">
    <source>
        <dbReference type="PIRSR" id="PIRSR605150-3"/>
    </source>
</evidence>
<evidence type="ECO:0000256" key="9">
    <source>
        <dbReference type="PIRSR" id="PIRSR605150-2"/>
    </source>
</evidence>
<proteinExistence type="predicted"/>
<dbReference type="GO" id="GO:0012505">
    <property type="term" value="C:endomembrane system"/>
    <property type="evidence" value="ECO:0007669"/>
    <property type="project" value="UniProtKB-SubCell"/>
</dbReference>
<feature type="active site" evidence="8">
    <location>
        <position position="70"/>
    </location>
</feature>
<evidence type="ECO:0000256" key="1">
    <source>
        <dbReference type="ARBA" id="ARBA00004308"/>
    </source>
</evidence>
<keyword evidence="4 11" id="KW-0812">Transmembrane</keyword>
<dbReference type="InterPro" id="IPR005150">
    <property type="entry name" value="Cellulose_synth"/>
</dbReference>
<keyword evidence="2" id="KW-0328">Glycosyltransferase</keyword>
<reference evidence="12" key="2">
    <citation type="submission" date="2021-02" db="EMBL/GenBank/DDBJ databases">
        <authorList>
            <person name="Kimball J.A."/>
            <person name="Haas M.W."/>
            <person name="Macchietto M."/>
            <person name="Kono T."/>
            <person name="Duquette J."/>
            <person name="Shao M."/>
        </authorList>
    </citation>
    <scope>NUCLEOTIDE SEQUENCE</scope>
    <source>
        <tissue evidence="12">Fresh leaf tissue</tissue>
    </source>
</reference>
<organism evidence="12 13">
    <name type="scientific">Zizania palustris</name>
    <name type="common">Northern wild rice</name>
    <dbReference type="NCBI Taxonomy" id="103762"/>
    <lineage>
        <taxon>Eukaryota</taxon>
        <taxon>Viridiplantae</taxon>
        <taxon>Streptophyta</taxon>
        <taxon>Embryophyta</taxon>
        <taxon>Tracheophyta</taxon>
        <taxon>Spermatophyta</taxon>
        <taxon>Magnoliopsida</taxon>
        <taxon>Liliopsida</taxon>
        <taxon>Poales</taxon>
        <taxon>Poaceae</taxon>
        <taxon>BOP clade</taxon>
        <taxon>Oryzoideae</taxon>
        <taxon>Oryzeae</taxon>
        <taxon>Zizaniinae</taxon>
        <taxon>Zizania</taxon>
    </lineage>
</organism>
<feature type="active site" evidence="8">
    <location>
        <position position="372"/>
    </location>
</feature>
<reference evidence="12" key="1">
    <citation type="journal article" date="2021" name="bioRxiv">
        <title>Whole Genome Assembly and Annotation of Northern Wild Rice, Zizania palustris L., Supports a Whole Genome Duplication in the Zizania Genus.</title>
        <authorList>
            <person name="Haas M."/>
            <person name="Kono T."/>
            <person name="Macchietto M."/>
            <person name="Millas R."/>
            <person name="McGilp L."/>
            <person name="Shao M."/>
            <person name="Duquette J."/>
            <person name="Hirsch C.N."/>
            <person name="Kimball J."/>
        </authorList>
    </citation>
    <scope>NUCLEOTIDE SEQUENCE</scope>
    <source>
        <tissue evidence="12">Fresh leaf tissue</tissue>
    </source>
</reference>
<feature type="transmembrane region" description="Helical" evidence="11">
    <location>
        <begin position="620"/>
        <end position="638"/>
    </location>
</feature>
<dbReference type="AlphaFoldDB" id="A0A8J5RYE8"/>
<name>A0A8J5RYE8_ZIZPA</name>
<evidence type="ECO:0000256" key="4">
    <source>
        <dbReference type="ARBA" id="ARBA00022692"/>
    </source>
</evidence>
<keyword evidence="5 11" id="KW-1133">Transmembrane helix</keyword>
<dbReference type="GO" id="GO:0016760">
    <property type="term" value="F:cellulose synthase (UDP-forming) activity"/>
    <property type="evidence" value="ECO:0007669"/>
    <property type="project" value="InterPro"/>
</dbReference>
<dbReference type="GO" id="GO:0016020">
    <property type="term" value="C:membrane"/>
    <property type="evidence" value="ECO:0007669"/>
    <property type="project" value="InterPro"/>
</dbReference>
<keyword evidence="3" id="KW-0808">Transferase</keyword>
<feature type="binding site" evidence="10">
    <location>
        <position position="205"/>
    </location>
    <ligand>
        <name>Mn(2+)</name>
        <dbReference type="ChEBI" id="CHEBI:29035"/>
    </ligand>
</feature>
<evidence type="ECO:0008006" key="14">
    <source>
        <dbReference type="Google" id="ProtNLM"/>
    </source>
</evidence>
<evidence type="ECO:0000256" key="3">
    <source>
        <dbReference type="ARBA" id="ARBA00022679"/>
    </source>
</evidence>
<evidence type="ECO:0000256" key="8">
    <source>
        <dbReference type="PIRSR" id="PIRSR605150-1"/>
    </source>
</evidence>